<evidence type="ECO:0000256" key="16">
    <source>
        <dbReference type="ARBA" id="ARBA00047967"/>
    </source>
</evidence>
<comment type="cofactor">
    <cofactor evidence="1">
        <name>[4Fe-4S] cluster</name>
        <dbReference type="ChEBI" id="CHEBI:49883"/>
    </cofactor>
</comment>
<accession>A0A0W8FCL9</accession>
<dbReference type="PRINTS" id="PR00091">
    <property type="entry name" value="NITROGNASEII"/>
</dbReference>
<dbReference type="CDD" id="cd02040">
    <property type="entry name" value="NifH"/>
    <property type="match status" value="1"/>
</dbReference>
<gene>
    <name evidence="17" type="ORF">ASZ90_011650</name>
</gene>
<reference evidence="17" key="1">
    <citation type="journal article" date="2015" name="Proc. Natl. Acad. Sci. U.S.A.">
        <title>Networks of energetic and metabolic interactions define dynamics in microbial communities.</title>
        <authorList>
            <person name="Embree M."/>
            <person name="Liu J.K."/>
            <person name="Al-Bassam M.M."/>
            <person name="Zengler K."/>
        </authorList>
    </citation>
    <scope>NUCLEOTIDE SEQUENCE</scope>
</reference>
<keyword evidence="6" id="KW-0479">Metal-binding</keyword>
<sequence length="283" mass="30687">MRKFCVYGKGGIGKSTMVSNIAVALAENSQRVMVVGCDPKADSTRNIIGKRIPTILDAFREKGPGRMKLEEIVFVGFNGVYCAESGGPEPGIGCAGRGVITAAEMLARLGAFDDLDLDVLIYDVLGDVVCGGFAMPLRNGLVDDVYIVTTCDSMSIYAANNICRGIRRFAVRGEVLLGGIIYNGRSVVDEPSIIDGFAGRLGSQVVGRMPMNDLIPRSEIHHKTVIEYAPDSNIAETFKKIGKAIVENRKKAVPEPLSDEELNEINREVEDLFREKTLARQSA</sequence>
<dbReference type="PROSITE" id="PS00692">
    <property type="entry name" value="NIFH_FRXC_2"/>
    <property type="match status" value="1"/>
</dbReference>
<evidence type="ECO:0000256" key="10">
    <source>
        <dbReference type="ARBA" id="ARBA00023002"/>
    </source>
</evidence>
<dbReference type="InterPro" id="IPR027417">
    <property type="entry name" value="P-loop_NTPase"/>
</dbReference>
<protein>
    <recommendedName>
        <fullName evidence="4">nitrogenase</fullName>
        <ecNumber evidence="4">1.18.6.1</ecNumber>
    </recommendedName>
    <alternativeName>
        <fullName evidence="14">Nitrogenase component II</fullName>
    </alternativeName>
    <alternativeName>
        <fullName evidence="15">Nitrogenase reductase</fullName>
    </alternativeName>
</protein>
<evidence type="ECO:0000256" key="2">
    <source>
        <dbReference type="ARBA" id="ARBA00005504"/>
    </source>
</evidence>
<dbReference type="InterPro" id="IPR030655">
    <property type="entry name" value="NifH/chlL_CS"/>
</dbReference>
<keyword evidence="12" id="KW-0411">Iron-sulfur</keyword>
<evidence type="ECO:0000256" key="6">
    <source>
        <dbReference type="ARBA" id="ARBA00022723"/>
    </source>
</evidence>
<dbReference type="PANTHER" id="PTHR42864">
    <property type="entry name" value="LIGHT-INDEPENDENT PROTOCHLOROPHYLLIDE REDUCTASE IRON-SULFUR ATP-BINDING PROTEIN"/>
    <property type="match status" value="1"/>
</dbReference>
<comment type="catalytic activity">
    <reaction evidence="16">
        <text>N2 + 8 reduced [2Fe-2S]-[ferredoxin] + 16 ATP + 16 H2O = H2 + 8 oxidized [2Fe-2S]-[ferredoxin] + 2 NH4(+) + 16 ADP + 16 phosphate + 6 H(+)</text>
        <dbReference type="Rhea" id="RHEA:21448"/>
        <dbReference type="Rhea" id="RHEA-COMP:10000"/>
        <dbReference type="Rhea" id="RHEA-COMP:10001"/>
        <dbReference type="ChEBI" id="CHEBI:15377"/>
        <dbReference type="ChEBI" id="CHEBI:15378"/>
        <dbReference type="ChEBI" id="CHEBI:17997"/>
        <dbReference type="ChEBI" id="CHEBI:18276"/>
        <dbReference type="ChEBI" id="CHEBI:28938"/>
        <dbReference type="ChEBI" id="CHEBI:30616"/>
        <dbReference type="ChEBI" id="CHEBI:33737"/>
        <dbReference type="ChEBI" id="CHEBI:33738"/>
        <dbReference type="ChEBI" id="CHEBI:43474"/>
        <dbReference type="ChEBI" id="CHEBI:456216"/>
        <dbReference type="EC" id="1.18.6.1"/>
    </reaction>
</comment>
<evidence type="ECO:0000256" key="12">
    <source>
        <dbReference type="ARBA" id="ARBA00023014"/>
    </source>
</evidence>
<evidence type="ECO:0000256" key="5">
    <source>
        <dbReference type="ARBA" id="ARBA00022485"/>
    </source>
</evidence>
<name>A0A0W8FCL9_9ZZZZ</name>
<dbReference type="Gene3D" id="3.40.50.300">
    <property type="entry name" value="P-loop containing nucleotide triphosphate hydrolases"/>
    <property type="match status" value="1"/>
</dbReference>
<dbReference type="HAMAP" id="MF_00533">
    <property type="entry name" value="NifH"/>
    <property type="match status" value="1"/>
</dbReference>
<proteinExistence type="inferred from homology"/>
<dbReference type="PANTHER" id="PTHR42864:SF2">
    <property type="entry name" value="LIGHT-INDEPENDENT PROTOCHLOROPHYLLIDE REDUCTASE IRON-SULFUR ATP-BINDING PROTEIN"/>
    <property type="match status" value="1"/>
</dbReference>
<dbReference type="Pfam" id="PF00142">
    <property type="entry name" value="Fer4_NifH"/>
    <property type="match status" value="1"/>
</dbReference>
<evidence type="ECO:0000256" key="11">
    <source>
        <dbReference type="ARBA" id="ARBA00023004"/>
    </source>
</evidence>
<comment type="similarity">
    <text evidence="2">Belongs to the NifH/BchL/ChlL family.</text>
</comment>
<keyword evidence="10" id="KW-0560">Oxidoreductase</keyword>
<dbReference type="NCBIfam" id="TIGR01287">
    <property type="entry name" value="nifH"/>
    <property type="match status" value="1"/>
</dbReference>
<evidence type="ECO:0000313" key="17">
    <source>
        <dbReference type="EMBL" id="KUG18628.1"/>
    </source>
</evidence>
<keyword evidence="9" id="KW-0067">ATP-binding</keyword>
<evidence type="ECO:0000256" key="7">
    <source>
        <dbReference type="ARBA" id="ARBA00022741"/>
    </source>
</evidence>
<dbReference type="GO" id="GO:0046872">
    <property type="term" value="F:metal ion binding"/>
    <property type="evidence" value="ECO:0007669"/>
    <property type="project" value="UniProtKB-KW"/>
</dbReference>
<keyword evidence="8" id="KW-0013">ADP-ribosylation</keyword>
<keyword evidence="7" id="KW-0547">Nucleotide-binding</keyword>
<keyword evidence="13" id="KW-0535">Nitrogen fixation</keyword>
<evidence type="ECO:0000256" key="8">
    <source>
        <dbReference type="ARBA" id="ARBA00022765"/>
    </source>
</evidence>
<evidence type="ECO:0000256" key="3">
    <source>
        <dbReference type="ARBA" id="ARBA00011738"/>
    </source>
</evidence>
<dbReference type="GO" id="GO:0016163">
    <property type="term" value="F:nitrogenase activity"/>
    <property type="evidence" value="ECO:0007669"/>
    <property type="project" value="UniProtKB-EC"/>
</dbReference>
<dbReference type="AlphaFoldDB" id="A0A0W8FCL9"/>
<comment type="subunit">
    <text evidence="3">Homodimer.</text>
</comment>
<evidence type="ECO:0000256" key="13">
    <source>
        <dbReference type="ARBA" id="ARBA00023231"/>
    </source>
</evidence>
<evidence type="ECO:0000256" key="4">
    <source>
        <dbReference type="ARBA" id="ARBA00012773"/>
    </source>
</evidence>
<dbReference type="PROSITE" id="PS00746">
    <property type="entry name" value="NIFH_FRXC_1"/>
    <property type="match status" value="1"/>
</dbReference>
<dbReference type="EC" id="1.18.6.1" evidence="4"/>
<dbReference type="PROSITE" id="PS51026">
    <property type="entry name" value="NIFH_FRXC_3"/>
    <property type="match status" value="1"/>
</dbReference>
<comment type="caution">
    <text evidence="17">The sequence shown here is derived from an EMBL/GenBank/DDBJ whole genome shotgun (WGS) entry which is preliminary data.</text>
</comment>
<keyword evidence="11" id="KW-0408">Iron</keyword>
<evidence type="ECO:0000256" key="1">
    <source>
        <dbReference type="ARBA" id="ARBA00001966"/>
    </source>
</evidence>
<evidence type="ECO:0000256" key="15">
    <source>
        <dbReference type="ARBA" id="ARBA00033027"/>
    </source>
</evidence>
<dbReference type="GO" id="GO:0005524">
    <property type="term" value="F:ATP binding"/>
    <property type="evidence" value="ECO:0007669"/>
    <property type="project" value="UniProtKB-KW"/>
</dbReference>
<dbReference type="EMBL" id="LNQE01001370">
    <property type="protein sequence ID" value="KUG18628.1"/>
    <property type="molecule type" value="Genomic_DNA"/>
</dbReference>
<organism evidence="17">
    <name type="scientific">hydrocarbon metagenome</name>
    <dbReference type="NCBI Taxonomy" id="938273"/>
    <lineage>
        <taxon>unclassified sequences</taxon>
        <taxon>metagenomes</taxon>
        <taxon>ecological metagenomes</taxon>
    </lineage>
</organism>
<dbReference type="NCBIfam" id="NF009701">
    <property type="entry name" value="PRK13230.1"/>
    <property type="match status" value="1"/>
</dbReference>
<dbReference type="SUPFAM" id="SSF52540">
    <property type="entry name" value="P-loop containing nucleoside triphosphate hydrolases"/>
    <property type="match status" value="1"/>
</dbReference>
<dbReference type="GO" id="GO:0051539">
    <property type="term" value="F:4 iron, 4 sulfur cluster binding"/>
    <property type="evidence" value="ECO:0007669"/>
    <property type="project" value="UniProtKB-KW"/>
</dbReference>
<dbReference type="InterPro" id="IPR005977">
    <property type="entry name" value="Nitrogenase_Fe_NifH"/>
</dbReference>
<dbReference type="PIRSF" id="PIRSF000363">
    <property type="entry name" value="Nitrogenase_iron"/>
    <property type="match status" value="1"/>
</dbReference>
<evidence type="ECO:0000256" key="14">
    <source>
        <dbReference type="ARBA" id="ARBA00029951"/>
    </source>
</evidence>
<dbReference type="InterPro" id="IPR000392">
    <property type="entry name" value="NifH/frxC"/>
</dbReference>
<keyword evidence="5" id="KW-0004">4Fe-4S</keyword>
<evidence type="ECO:0000256" key="9">
    <source>
        <dbReference type="ARBA" id="ARBA00022840"/>
    </source>
</evidence>